<dbReference type="SMART" id="SM00382">
    <property type="entry name" value="AAA"/>
    <property type="match status" value="1"/>
</dbReference>
<dbReference type="InterPro" id="IPR050683">
    <property type="entry name" value="Bact_Polysacc_Export_ATP-bd"/>
</dbReference>
<dbReference type="PANTHER" id="PTHR46743:SF2">
    <property type="entry name" value="TEICHOIC ACIDS EXPORT ATP-BINDING PROTEIN TAGH"/>
    <property type="match status" value="1"/>
</dbReference>
<comment type="caution">
    <text evidence="6">The sequence shown here is derived from an EMBL/GenBank/DDBJ whole genome shotgun (WGS) entry which is preliminary data.</text>
</comment>
<organism evidence="6 7">
    <name type="scientific">Candidatus Beckwithbacteria bacterium GW2011_GWB1_47_15</name>
    <dbReference type="NCBI Taxonomy" id="1618371"/>
    <lineage>
        <taxon>Bacteria</taxon>
        <taxon>Candidatus Beckwithiibacteriota</taxon>
    </lineage>
</organism>
<accession>A0A0G1U5Z3</accession>
<reference evidence="6 7" key="1">
    <citation type="journal article" date="2015" name="Nature">
        <title>rRNA introns, odd ribosomes, and small enigmatic genomes across a large radiation of phyla.</title>
        <authorList>
            <person name="Brown C.T."/>
            <person name="Hug L.A."/>
            <person name="Thomas B.C."/>
            <person name="Sharon I."/>
            <person name="Castelle C.J."/>
            <person name="Singh A."/>
            <person name="Wilkins M.J."/>
            <person name="Williams K.H."/>
            <person name="Banfield J.F."/>
        </authorList>
    </citation>
    <scope>NUCLEOTIDE SEQUENCE [LARGE SCALE GENOMIC DNA]</scope>
</reference>
<dbReference type="Proteomes" id="UP000033860">
    <property type="component" value="Unassembled WGS sequence"/>
</dbReference>
<dbReference type="Gene3D" id="3.40.50.300">
    <property type="entry name" value="P-loop containing nucleotide triphosphate hydrolases"/>
    <property type="match status" value="1"/>
</dbReference>
<evidence type="ECO:0000256" key="1">
    <source>
        <dbReference type="ARBA" id="ARBA00005417"/>
    </source>
</evidence>
<dbReference type="Pfam" id="PF00005">
    <property type="entry name" value="ABC_tran"/>
    <property type="match status" value="1"/>
</dbReference>
<feature type="domain" description="ABC transporter" evidence="5">
    <location>
        <begin position="5"/>
        <end position="242"/>
    </location>
</feature>
<gene>
    <name evidence="6" type="ORF">UX85_C0002G0098</name>
</gene>
<dbReference type="GO" id="GO:0016020">
    <property type="term" value="C:membrane"/>
    <property type="evidence" value="ECO:0007669"/>
    <property type="project" value="InterPro"/>
</dbReference>
<dbReference type="PROSITE" id="PS50893">
    <property type="entry name" value="ABC_TRANSPORTER_2"/>
    <property type="match status" value="1"/>
</dbReference>
<sequence length="242" mass="27231">MLIAIQLDNVTKTFQIPTEKMDSLRERLLNFKLRSRKESFRALSQINLTVEPGEWLGIIGPNGSGKSTLLKVIAGIYEPDQGKVEITGQLVPFLELGVGFNPDLSALDNIWLNGVILGMSRKKIAEKLETIIGFAGIKPFINQKLKNFSTGMQVRLAFSIAIQSAGNIFLLDEVLAVGDYEFRQKSKRVFEKMKRQGKTVIIVSHELDQIKELCDRVVWLDHGKIVLNDKPETVIKAYTKFV</sequence>
<dbReference type="InterPro" id="IPR027417">
    <property type="entry name" value="P-loop_NTPase"/>
</dbReference>
<protein>
    <recommendedName>
        <fullName evidence="5">ABC transporter domain-containing protein</fullName>
    </recommendedName>
</protein>
<evidence type="ECO:0000313" key="6">
    <source>
        <dbReference type="EMBL" id="KKU61718.1"/>
    </source>
</evidence>
<dbReference type="InterPro" id="IPR003593">
    <property type="entry name" value="AAA+_ATPase"/>
</dbReference>
<comment type="similarity">
    <text evidence="1">Belongs to the ABC transporter superfamily.</text>
</comment>
<dbReference type="SUPFAM" id="SSF52540">
    <property type="entry name" value="P-loop containing nucleoside triphosphate hydrolases"/>
    <property type="match status" value="1"/>
</dbReference>
<proteinExistence type="inferred from homology"/>
<dbReference type="CDD" id="cd03220">
    <property type="entry name" value="ABC_KpsT_Wzt"/>
    <property type="match status" value="1"/>
</dbReference>
<dbReference type="InterPro" id="IPR015860">
    <property type="entry name" value="ABC_transpr_TagH-like"/>
</dbReference>
<evidence type="ECO:0000313" key="7">
    <source>
        <dbReference type="Proteomes" id="UP000033860"/>
    </source>
</evidence>
<dbReference type="EMBL" id="LCNT01000002">
    <property type="protein sequence ID" value="KKU61718.1"/>
    <property type="molecule type" value="Genomic_DNA"/>
</dbReference>
<dbReference type="GO" id="GO:0016887">
    <property type="term" value="F:ATP hydrolysis activity"/>
    <property type="evidence" value="ECO:0007669"/>
    <property type="project" value="InterPro"/>
</dbReference>
<keyword evidence="4" id="KW-0067">ATP-binding</keyword>
<evidence type="ECO:0000259" key="5">
    <source>
        <dbReference type="PROSITE" id="PS50893"/>
    </source>
</evidence>
<evidence type="ECO:0000256" key="2">
    <source>
        <dbReference type="ARBA" id="ARBA00022448"/>
    </source>
</evidence>
<keyword evidence="3" id="KW-0547">Nucleotide-binding</keyword>
<dbReference type="InterPro" id="IPR003439">
    <property type="entry name" value="ABC_transporter-like_ATP-bd"/>
</dbReference>
<evidence type="ECO:0000256" key="4">
    <source>
        <dbReference type="ARBA" id="ARBA00022840"/>
    </source>
</evidence>
<keyword evidence="2" id="KW-0813">Transport</keyword>
<dbReference type="AlphaFoldDB" id="A0A0G1U5Z3"/>
<evidence type="ECO:0000256" key="3">
    <source>
        <dbReference type="ARBA" id="ARBA00022741"/>
    </source>
</evidence>
<dbReference type="GO" id="GO:0005524">
    <property type="term" value="F:ATP binding"/>
    <property type="evidence" value="ECO:0007669"/>
    <property type="project" value="UniProtKB-KW"/>
</dbReference>
<dbReference type="GO" id="GO:0140359">
    <property type="term" value="F:ABC-type transporter activity"/>
    <property type="evidence" value="ECO:0007669"/>
    <property type="project" value="InterPro"/>
</dbReference>
<dbReference type="PANTHER" id="PTHR46743">
    <property type="entry name" value="TEICHOIC ACIDS EXPORT ATP-BINDING PROTEIN TAGH"/>
    <property type="match status" value="1"/>
</dbReference>
<name>A0A0G1U5Z3_9BACT</name>